<reference evidence="1" key="1">
    <citation type="journal article" date="2015" name="Nature">
        <title>Complex archaea that bridge the gap between prokaryotes and eukaryotes.</title>
        <authorList>
            <person name="Spang A."/>
            <person name="Saw J.H."/>
            <person name="Jorgensen S.L."/>
            <person name="Zaremba-Niedzwiedzka K."/>
            <person name="Martijn J."/>
            <person name="Lind A.E."/>
            <person name="van Eijk R."/>
            <person name="Schleper C."/>
            <person name="Guy L."/>
            <person name="Ettema T.J."/>
        </authorList>
    </citation>
    <scope>NUCLEOTIDE SEQUENCE</scope>
</reference>
<evidence type="ECO:0000313" key="1">
    <source>
        <dbReference type="EMBL" id="KKL85125.1"/>
    </source>
</evidence>
<sequence>MILKIQDPGTLKWIYYDNINKISFNYNEYFVTHDCQICPKDADIIKIETKEYLDPDALYVVWSDEDDSKDAEVFQCKVVIANFRTPCETDANGKGGDYYCVAFNGRTYLLNDEGKTIERIS</sequence>
<proteinExistence type="predicted"/>
<protein>
    <submittedName>
        <fullName evidence="1">Uncharacterized protein</fullName>
    </submittedName>
</protein>
<gene>
    <name evidence="1" type="ORF">LCGC14_1957870</name>
</gene>
<accession>A0A0F9HTT9</accession>
<dbReference type="AlphaFoldDB" id="A0A0F9HTT9"/>
<organism evidence="1">
    <name type="scientific">marine sediment metagenome</name>
    <dbReference type="NCBI Taxonomy" id="412755"/>
    <lineage>
        <taxon>unclassified sequences</taxon>
        <taxon>metagenomes</taxon>
        <taxon>ecological metagenomes</taxon>
    </lineage>
</organism>
<name>A0A0F9HTT9_9ZZZZ</name>
<dbReference type="EMBL" id="LAZR01021495">
    <property type="protein sequence ID" value="KKL85125.1"/>
    <property type="molecule type" value="Genomic_DNA"/>
</dbReference>
<comment type="caution">
    <text evidence="1">The sequence shown here is derived from an EMBL/GenBank/DDBJ whole genome shotgun (WGS) entry which is preliminary data.</text>
</comment>